<comment type="caution">
    <text evidence="1">The sequence shown here is derived from an EMBL/GenBank/DDBJ whole genome shotgun (WGS) entry which is preliminary data.</text>
</comment>
<evidence type="ECO:0000313" key="2">
    <source>
        <dbReference type="Proteomes" id="UP000812031"/>
    </source>
</evidence>
<sequence>MKNKILLYTLIISLSSFNSWTQKNVVYLNQKKPEESKSNTNLKNGKTYNPTKKIKYYHVEEISPLKFGGFKTVYDVTNPKLIRTYDLGPNNKRTITPVYEDEEPVEHIEPILKSDTLKKIESSTAMSISDKPKKTDSYAYIDIIKTYERVTDKGYESIDMLKKIANSYFFNDELDKAEKCYGKLFSLTTDLEPEYYYRYSIALKAMGKIELSNEFLKKFNQFSSNKASK</sequence>
<keyword evidence="2" id="KW-1185">Reference proteome</keyword>
<dbReference type="EMBL" id="JAHWYN010000018">
    <property type="protein sequence ID" value="MBW4362183.1"/>
    <property type="molecule type" value="Genomic_DNA"/>
</dbReference>
<protein>
    <recommendedName>
        <fullName evidence="3">Tetratricopeptide repeat protein</fullName>
    </recommendedName>
</protein>
<gene>
    <name evidence="1" type="ORF">KZH69_16970</name>
</gene>
<evidence type="ECO:0000313" key="1">
    <source>
        <dbReference type="EMBL" id="MBW4362183.1"/>
    </source>
</evidence>
<evidence type="ECO:0008006" key="3">
    <source>
        <dbReference type="Google" id="ProtNLM"/>
    </source>
</evidence>
<organism evidence="1 2">
    <name type="scientific">Flavobacterium taihuense</name>
    <dbReference type="NCBI Taxonomy" id="2857508"/>
    <lineage>
        <taxon>Bacteria</taxon>
        <taxon>Pseudomonadati</taxon>
        <taxon>Bacteroidota</taxon>
        <taxon>Flavobacteriia</taxon>
        <taxon>Flavobacteriales</taxon>
        <taxon>Flavobacteriaceae</taxon>
        <taxon>Flavobacterium</taxon>
    </lineage>
</organism>
<name>A0ABS6XZS4_9FLAO</name>
<accession>A0ABS6XZS4</accession>
<dbReference type="RefSeq" id="WP_219318674.1">
    <property type="nucleotide sequence ID" value="NZ_JAHWYN010000018.1"/>
</dbReference>
<dbReference type="Proteomes" id="UP000812031">
    <property type="component" value="Unassembled WGS sequence"/>
</dbReference>
<reference evidence="1 2" key="1">
    <citation type="submission" date="2021-07" db="EMBL/GenBank/DDBJ databases">
        <title>Flavobacterium sp. nov. isolated from sediment on the Taihu Lake.</title>
        <authorList>
            <person name="Qu J.-H."/>
        </authorList>
    </citation>
    <scope>NUCLEOTIDE SEQUENCE [LARGE SCALE GENOMIC DNA]</scope>
    <source>
        <strain evidence="1 2">NAS39</strain>
    </source>
</reference>
<proteinExistence type="predicted"/>